<dbReference type="Proteomes" id="UP001148932">
    <property type="component" value="Unassembled WGS sequence"/>
</dbReference>
<evidence type="ECO:0008006" key="4">
    <source>
        <dbReference type="Google" id="ProtNLM"/>
    </source>
</evidence>
<proteinExistence type="predicted"/>
<evidence type="ECO:0000313" key="2">
    <source>
        <dbReference type="EMBL" id="MDD2177864.1"/>
    </source>
</evidence>
<evidence type="ECO:0000313" key="3">
    <source>
        <dbReference type="Proteomes" id="UP001148932"/>
    </source>
</evidence>
<evidence type="ECO:0000256" key="1">
    <source>
        <dbReference type="SAM" id="SignalP"/>
    </source>
</evidence>
<sequence length="138" mass="14886">MFRHFICALVLGAASTSLCAAPAAPAERFRLTPALLDRMEAVQAASQAIAHDSEDQDVDAQSVEELARELEADPRIRSLLAQHKITSTDYAAAVFAAVHAGTFLAMESAAHKKDRAAALASFTPEQRANIEVLRSRKK</sequence>
<keyword evidence="1" id="KW-0732">Signal</keyword>
<reference evidence="2" key="1">
    <citation type="submission" date="2022-10" db="EMBL/GenBank/DDBJ databases">
        <title>Description of microaerobic benzene degrading bacteria.</title>
        <authorList>
            <person name="Bedics A."/>
            <person name="Tancsics A."/>
            <person name="Banerjee S."/>
        </authorList>
    </citation>
    <scope>NUCLEOTIDE SEQUENCE</scope>
    <source>
        <strain evidence="2">D2M1</strain>
    </source>
</reference>
<dbReference type="RefSeq" id="WP_274109993.1">
    <property type="nucleotide sequence ID" value="NZ_JAPCKI010000005.1"/>
</dbReference>
<gene>
    <name evidence="2" type="ORF">OIN59_10500</name>
</gene>
<accession>A0ABT5RVY6</accession>
<feature type="signal peptide" evidence="1">
    <location>
        <begin position="1"/>
        <end position="20"/>
    </location>
</feature>
<protein>
    <recommendedName>
        <fullName evidence="4">LTXXQ motif family protein</fullName>
    </recommendedName>
</protein>
<dbReference type="EMBL" id="JAPCKI010000005">
    <property type="protein sequence ID" value="MDD2177864.1"/>
    <property type="molecule type" value="Genomic_DNA"/>
</dbReference>
<comment type="caution">
    <text evidence="2">The sequence shown here is derived from an EMBL/GenBank/DDBJ whole genome shotgun (WGS) entry which is preliminary data.</text>
</comment>
<name>A0ABT5RVY6_9BURK</name>
<organism evidence="2 3">
    <name type="scientific">Acidovorax benzenivorans</name>
    <dbReference type="NCBI Taxonomy" id="2987520"/>
    <lineage>
        <taxon>Bacteria</taxon>
        <taxon>Pseudomonadati</taxon>
        <taxon>Pseudomonadota</taxon>
        <taxon>Betaproteobacteria</taxon>
        <taxon>Burkholderiales</taxon>
        <taxon>Comamonadaceae</taxon>
        <taxon>Acidovorax</taxon>
    </lineage>
</organism>
<keyword evidence="3" id="KW-1185">Reference proteome</keyword>
<feature type="chain" id="PRO_5047412715" description="LTXXQ motif family protein" evidence="1">
    <location>
        <begin position="21"/>
        <end position="138"/>
    </location>
</feature>